<dbReference type="InterPro" id="IPR050303">
    <property type="entry name" value="GatZ_KbaZ_carbometab"/>
</dbReference>
<dbReference type="PIRSF" id="PIRSF009264">
    <property type="entry name" value="TagBP_ald_AgaZ"/>
    <property type="match status" value="1"/>
</dbReference>
<dbReference type="GO" id="GO:0005886">
    <property type="term" value="C:plasma membrane"/>
    <property type="evidence" value="ECO:0007669"/>
    <property type="project" value="TreeGrafter"/>
</dbReference>
<accession>A0A644W1F9</accession>
<dbReference type="InterPro" id="IPR013785">
    <property type="entry name" value="Aldolase_TIM"/>
</dbReference>
<dbReference type="PANTHER" id="PTHR32502">
    <property type="entry name" value="N-ACETYLGALACTOSAMINE PERMEASE II COMPONENT-RELATED"/>
    <property type="match status" value="1"/>
</dbReference>
<dbReference type="InterPro" id="IPR012062">
    <property type="entry name" value="GatZ/KbaZ-like"/>
</dbReference>
<dbReference type="AlphaFoldDB" id="A0A644W1F9"/>
<dbReference type="EMBL" id="VSSQ01000563">
    <property type="protein sequence ID" value="MPL97575.1"/>
    <property type="molecule type" value="Genomic_DNA"/>
</dbReference>
<protein>
    <submittedName>
        <fullName evidence="2">D-tagatose-1,6-bisphosphate aldolase subunit KbaZ</fullName>
    </submittedName>
</protein>
<dbReference type="GO" id="GO:0005975">
    <property type="term" value="P:carbohydrate metabolic process"/>
    <property type="evidence" value="ECO:0007669"/>
    <property type="project" value="InterPro"/>
</dbReference>
<dbReference type="Pfam" id="PF08013">
    <property type="entry name" value="GatZ_KbaZ-like"/>
    <property type="match status" value="1"/>
</dbReference>
<sequence length="443" mass="50208">MIHPMKDIVNRYKNGENVGIFSVCCSNNYVIEASMEKLLNKNIPLLVEATANQVDQFGGYTGMKPKDYVEYIYKIAERIGFPKERIILGGDHLGPLTWKNIDPSEAMENAKSLIREYVLAGFTKIHIDTSMPLKGDIESGKFGDALIADRASVLCKIAEEAYLELKEENKNALHPVYIIGSEVPIPGGAQVEEEEEGPKVTSVEGFKTTVETFKSAFESYGVGDAWEYVIGVVVQPGVEFSSDEVWNYNREEAKELINGLKDYPQLIFEAHSTDYQTPKALKQMVEDGFIILKVGPALTFGFREGIFALNLIENEILKYDSNAELSNFMEILDFSMVKNPKDWVHHYSGTGEKVKIERKYSLSDRARYYMPKDEVNFALEKLMSNLEGMEIPITVISQFMHEQYKKVREGLLKPNAKELLKDRIGEYLDDYIYAIEANCETTL</sequence>
<dbReference type="SUPFAM" id="SSF51569">
    <property type="entry name" value="Aldolase"/>
    <property type="match status" value="1"/>
</dbReference>
<dbReference type="Gene3D" id="3.20.20.70">
    <property type="entry name" value="Aldolase class I"/>
    <property type="match status" value="1"/>
</dbReference>
<proteinExistence type="predicted"/>
<organism evidence="2">
    <name type="scientific">bioreactor metagenome</name>
    <dbReference type="NCBI Taxonomy" id="1076179"/>
    <lineage>
        <taxon>unclassified sequences</taxon>
        <taxon>metagenomes</taxon>
        <taxon>ecological metagenomes</taxon>
    </lineage>
</organism>
<dbReference type="PANTHER" id="PTHR32502:SF2">
    <property type="entry name" value="D-TAGATOSE-1,6-BISPHOSPHATE ALDOLASE SUBUNIT KBAZ"/>
    <property type="match status" value="1"/>
</dbReference>
<evidence type="ECO:0000256" key="1">
    <source>
        <dbReference type="ARBA" id="ARBA00005007"/>
    </source>
</evidence>
<reference evidence="2" key="1">
    <citation type="submission" date="2019-08" db="EMBL/GenBank/DDBJ databases">
        <authorList>
            <person name="Kucharzyk K."/>
            <person name="Murdoch R.W."/>
            <person name="Higgins S."/>
            <person name="Loffler F."/>
        </authorList>
    </citation>
    <scope>NUCLEOTIDE SEQUENCE</scope>
</reference>
<dbReference type="Gene3D" id="1.10.400.20">
    <property type="entry name" value="putative tagatose 6-phosphate kinase domain like"/>
    <property type="match status" value="1"/>
</dbReference>
<dbReference type="GO" id="GO:0009401">
    <property type="term" value="P:phosphoenolpyruvate-dependent sugar phosphotransferase system"/>
    <property type="evidence" value="ECO:0007669"/>
    <property type="project" value="TreeGrafter"/>
</dbReference>
<gene>
    <name evidence="2" type="primary">kbaZ_2</name>
    <name evidence="2" type="ORF">SDC9_43767</name>
</gene>
<name>A0A644W1F9_9ZZZZ</name>
<comment type="caution">
    <text evidence="2">The sequence shown here is derived from an EMBL/GenBank/DDBJ whole genome shotgun (WGS) entry which is preliminary data.</text>
</comment>
<comment type="pathway">
    <text evidence="1">Carbohydrate metabolism.</text>
</comment>
<evidence type="ECO:0000313" key="2">
    <source>
        <dbReference type="EMBL" id="MPL97575.1"/>
    </source>
</evidence>